<dbReference type="GO" id="GO:0003700">
    <property type="term" value="F:DNA-binding transcription factor activity"/>
    <property type="evidence" value="ECO:0007669"/>
    <property type="project" value="InterPro"/>
</dbReference>
<protein>
    <submittedName>
        <fullName evidence="6">Heavy metal-responsive transcriptional regulator</fullName>
    </submittedName>
</protein>
<dbReference type="PANTHER" id="PTHR30204">
    <property type="entry name" value="REDOX-CYCLING DRUG-SENSING TRANSCRIPTIONAL ACTIVATOR SOXR"/>
    <property type="match status" value="1"/>
</dbReference>
<dbReference type="EMBL" id="RJVO01000011">
    <property type="protein sequence ID" value="ROH85670.1"/>
    <property type="molecule type" value="Genomic_DNA"/>
</dbReference>
<evidence type="ECO:0000259" key="5">
    <source>
        <dbReference type="PROSITE" id="PS50937"/>
    </source>
</evidence>
<dbReference type="AlphaFoldDB" id="A0A3N0UYR9"/>
<dbReference type="PANTHER" id="PTHR30204:SF69">
    <property type="entry name" value="MERR-FAMILY TRANSCRIPTIONAL REGULATOR"/>
    <property type="match status" value="1"/>
</dbReference>
<dbReference type="PRINTS" id="PR00040">
    <property type="entry name" value="HTHMERR"/>
</dbReference>
<comment type="caution">
    <text evidence="6">The sequence shown here is derived from an EMBL/GenBank/DDBJ whole genome shotgun (WGS) entry which is preliminary data.</text>
</comment>
<dbReference type="PROSITE" id="PS00552">
    <property type="entry name" value="HTH_MERR_1"/>
    <property type="match status" value="1"/>
</dbReference>
<evidence type="ECO:0000313" key="7">
    <source>
        <dbReference type="Proteomes" id="UP000282106"/>
    </source>
</evidence>
<dbReference type="CDD" id="cd04770">
    <property type="entry name" value="HTH_HMRTR"/>
    <property type="match status" value="1"/>
</dbReference>
<evidence type="ECO:0000256" key="4">
    <source>
        <dbReference type="ARBA" id="ARBA00023163"/>
    </source>
</evidence>
<feature type="domain" description="HTH merR-type" evidence="5">
    <location>
        <begin position="1"/>
        <end position="69"/>
    </location>
</feature>
<dbReference type="SUPFAM" id="SSF46955">
    <property type="entry name" value="Putative DNA-binding domain"/>
    <property type="match status" value="1"/>
</dbReference>
<keyword evidence="1" id="KW-0678">Repressor</keyword>
<gene>
    <name evidence="6" type="ORF">ED208_16815</name>
</gene>
<dbReference type="InParanoid" id="A0A3N0UYR9"/>
<keyword evidence="3" id="KW-0238">DNA-binding</keyword>
<evidence type="ECO:0000313" key="6">
    <source>
        <dbReference type="EMBL" id="ROH85670.1"/>
    </source>
</evidence>
<dbReference type="SMART" id="SM00422">
    <property type="entry name" value="HTH_MERR"/>
    <property type="match status" value="1"/>
</dbReference>
<organism evidence="6 7">
    <name type="scientific">Stagnimonas aquatica</name>
    <dbReference type="NCBI Taxonomy" id="2689987"/>
    <lineage>
        <taxon>Bacteria</taxon>
        <taxon>Pseudomonadati</taxon>
        <taxon>Pseudomonadota</taxon>
        <taxon>Gammaproteobacteria</taxon>
        <taxon>Nevskiales</taxon>
        <taxon>Nevskiaceae</taxon>
        <taxon>Stagnimonas</taxon>
    </lineage>
</organism>
<dbReference type="Proteomes" id="UP000282106">
    <property type="component" value="Unassembled WGS sequence"/>
</dbReference>
<dbReference type="InterPro" id="IPR047057">
    <property type="entry name" value="MerR_fam"/>
</dbReference>
<evidence type="ECO:0000256" key="3">
    <source>
        <dbReference type="ARBA" id="ARBA00023125"/>
    </source>
</evidence>
<keyword evidence="4" id="KW-0804">Transcription</keyword>
<dbReference type="Gene3D" id="1.10.1660.10">
    <property type="match status" value="1"/>
</dbReference>
<accession>A0A3N0UYR9</accession>
<evidence type="ECO:0000256" key="2">
    <source>
        <dbReference type="ARBA" id="ARBA00023015"/>
    </source>
</evidence>
<dbReference type="FunCoup" id="A0A3N0UYR9">
    <property type="interactions" value="76"/>
</dbReference>
<dbReference type="Pfam" id="PF13411">
    <property type="entry name" value="MerR_1"/>
    <property type="match status" value="1"/>
</dbReference>
<dbReference type="GO" id="GO:0003677">
    <property type="term" value="F:DNA binding"/>
    <property type="evidence" value="ECO:0007669"/>
    <property type="project" value="UniProtKB-KW"/>
</dbReference>
<sequence>MTIGAAAQAADVAIDTVRYYEREGLLASAARTASGYRVFTAADVERLRFIRKAKALGFTLADIADLLRLQDGGGPRTEVRQRARNRIEDLSRKIAALTAIRDALVVLEAQCHGRGTVAGCPIIEGVQAVSLADPLES</sequence>
<keyword evidence="2" id="KW-0805">Transcription regulation</keyword>
<name>A0A3N0UYR9_9GAMM</name>
<dbReference type="InterPro" id="IPR000551">
    <property type="entry name" value="MerR-type_HTH_dom"/>
</dbReference>
<keyword evidence="7" id="KW-1185">Reference proteome</keyword>
<reference evidence="6 7" key="1">
    <citation type="submission" date="2018-10" db="EMBL/GenBank/DDBJ databases">
        <authorList>
            <person name="Chen W.-M."/>
        </authorList>
    </citation>
    <scope>NUCLEOTIDE SEQUENCE [LARGE SCALE GENOMIC DNA]</scope>
    <source>
        <strain evidence="6 7">THS-13</strain>
    </source>
</reference>
<proteinExistence type="predicted"/>
<evidence type="ECO:0000256" key="1">
    <source>
        <dbReference type="ARBA" id="ARBA00022491"/>
    </source>
</evidence>
<dbReference type="PROSITE" id="PS50937">
    <property type="entry name" value="HTH_MERR_2"/>
    <property type="match status" value="1"/>
</dbReference>
<dbReference type="InterPro" id="IPR009061">
    <property type="entry name" value="DNA-bd_dom_put_sf"/>
</dbReference>